<dbReference type="EMBL" id="JAQTKT010000001">
    <property type="protein sequence ID" value="MDD1381968.1"/>
    <property type="molecule type" value="Genomic_DNA"/>
</dbReference>
<comment type="caution">
    <text evidence="1">The sequence shown here is derived from an EMBL/GenBank/DDBJ whole genome shotgun (WGS) entry which is preliminary data.</text>
</comment>
<reference evidence="1" key="1">
    <citation type="submission" date="2023-02" db="EMBL/GenBank/DDBJ databases">
        <title>Complete genome sequence of Limosilactobacillus reuteri SRCM217616 isolated from Bos taurus feces.</title>
        <authorList>
            <person name="Yang H.-G."/>
            <person name="Kim J.-W."/>
            <person name="Ha G.-S."/>
            <person name="Yang H.-J."/>
            <person name="Jeong D.-Y."/>
        </authorList>
    </citation>
    <scope>NUCLEOTIDE SEQUENCE</scope>
    <source>
        <strain evidence="1">SRCM217616</strain>
    </source>
</reference>
<accession>A0AAW6JBH5</accession>
<sequence length="58" mass="6667">MAIYLRRATLDDLQSVMTIIEQARAQLKEKGNPIHNGKMVILSRKRWKMILKLAITGC</sequence>
<proteinExistence type="predicted"/>
<name>A0AAW6JBH5_LIMRT</name>
<gene>
    <name evidence="1" type="ORF">PSQ53_03185</name>
</gene>
<dbReference type="AlphaFoldDB" id="A0AAW6JBH5"/>
<organism evidence="1 2">
    <name type="scientific">Limosilactobacillus reuteri</name>
    <name type="common">Lactobacillus reuteri</name>
    <dbReference type="NCBI Taxonomy" id="1598"/>
    <lineage>
        <taxon>Bacteria</taxon>
        <taxon>Bacillati</taxon>
        <taxon>Bacillota</taxon>
        <taxon>Bacilli</taxon>
        <taxon>Lactobacillales</taxon>
        <taxon>Lactobacillaceae</taxon>
        <taxon>Limosilactobacillus</taxon>
    </lineage>
</organism>
<evidence type="ECO:0008006" key="3">
    <source>
        <dbReference type="Google" id="ProtNLM"/>
    </source>
</evidence>
<dbReference type="Proteomes" id="UP001217945">
    <property type="component" value="Unassembled WGS sequence"/>
</dbReference>
<evidence type="ECO:0000313" key="1">
    <source>
        <dbReference type="EMBL" id="MDD1381968.1"/>
    </source>
</evidence>
<protein>
    <recommendedName>
        <fullName evidence="3">Acetyltransferase</fullName>
    </recommendedName>
</protein>
<evidence type="ECO:0000313" key="2">
    <source>
        <dbReference type="Proteomes" id="UP001217945"/>
    </source>
</evidence>
<dbReference type="RefSeq" id="WP_225432658.1">
    <property type="nucleotide sequence ID" value="NZ_JAJGWO010000251.1"/>
</dbReference>